<dbReference type="PANTHER" id="PTHR31669">
    <property type="entry name" value="PROTEIN FAR1-RELATED SEQUENCE 10-RELATED"/>
    <property type="match status" value="1"/>
</dbReference>
<accession>A0A5J9VJJ2</accession>
<evidence type="ECO:0000256" key="3">
    <source>
        <dbReference type="ARBA" id="ARBA00022771"/>
    </source>
</evidence>
<comment type="similarity">
    <text evidence="1 6">Belongs to the FHY3/FAR1 family.</text>
</comment>
<reference evidence="9 10" key="1">
    <citation type="journal article" date="2019" name="Sci. Rep.">
        <title>A high-quality genome of Eragrostis curvula grass provides insights into Poaceae evolution and supports new strategies to enhance forage quality.</title>
        <authorList>
            <person name="Carballo J."/>
            <person name="Santos B.A.C.M."/>
            <person name="Zappacosta D."/>
            <person name="Garbus I."/>
            <person name="Selva J.P."/>
            <person name="Gallo C.A."/>
            <person name="Diaz A."/>
            <person name="Albertini E."/>
            <person name="Caccamo M."/>
            <person name="Echenique V."/>
        </authorList>
    </citation>
    <scope>NUCLEOTIDE SEQUENCE [LARGE SCALE GENOMIC DNA]</scope>
    <source>
        <strain evidence="10">cv. Victoria</strain>
        <tissue evidence="9">Leaf</tissue>
    </source>
</reference>
<keyword evidence="10" id="KW-1185">Reference proteome</keyword>
<keyword evidence="3 5" id="KW-0863">Zinc-finger</keyword>
<dbReference type="InterPro" id="IPR018289">
    <property type="entry name" value="MULE_transposase_dom"/>
</dbReference>
<dbReference type="InterPro" id="IPR006564">
    <property type="entry name" value="Znf_PMZ"/>
</dbReference>
<dbReference type="GO" id="GO:0006355">
    <property type="term" value="P:regulation of DNA-templated transcription"/>
    <property type="evidence" value="ECO:0007669"/>
    <property type="project" value="UniProtKB-UniRule"/>
</dbReference>
<dbReference type="Pfam" id="PF03101">
    <property type="entry name" value="FAR1"/>
    <property type="match status" value="1"/>
</dbReference>
<dbReference type="SMART" id="SM00575">
    <property type="entry name" value="ZnF_PMZ"/>
    <property type="match status" value="1"/>
</dbReference>
<dbReference type="GO" id="GO:0005634">
    <property type="term" value="C:nucleus"/>
    <property type="evidence" value="ECO:0007669"/>
    <property type="project" value="UniProtKB-SubCell"/>
</dbReference>
<dbReference type="InterPro" id="IPR031052">
    <property type="entry name" value="FHY3/FAR1"/>
</dbReference>
<evidence type="ECO:0000256" key="6">
    <source>
        <dbReference type="RuleBase" id="RU367018"/>
    </source>
</evidence>
<dbReference type="GO" id="GO:0008270">
    <property type="term" value="F:zinc ion binding"/>
    <property type="evidence" value="ECO:0007669"/>
    <property type="project" value="UniProtKB-UniRule"/>
</dbReference>
<dbReference type="Pfam" id="PF04434">
    <property type="entry name" value="SWIM"/>
    <property type="match status" value="1"/>
</dbReference>
<dbReference type="InterPro" id="IPR004330">
    <property type="entry name" value="FAR1_DNA_bnd_dom"/>
</dbReference>
<evidence type="ECO:0000256" key="1">
    <source>
        <dbReference type="ARBA" id="ARBA00005889"/>
    </source>
</evidence>
<evidence type="ECO:0000256" key="5">
    <source>
        <dbReference type="PROSITE-ProRule" id="PRU00325"/>
    </source>
</evidence>
<dbReference type="Pfam" id="PF10551">
    <property type="entry name" value="MULE"/>
    <property type="match status" value="1"/>
</dbReference>
<feature type="domain" description="SWIM-type" evidence="8">
    <location>
        <begin position="548"/>
        <end position="586"/>
    </location>
</feature>
<name>A0A5J9VJJ2_9POAL</name>
<comment type="subcellular location">
    <subcellularLocation>
        <location evidence="6">Nucleus</location>
    </subcellularLocation>
</comment>
<dbReference type="PANTHER" id="PTHR31669:SF168">
    <property type="entry name" value="PROTEIN FAR1-RELATED SEQUENCE"/>
    <property type="match status" value="1"/>
</dbReference>
<evidence type="ECO:0000313" key="9">
    <source>
        <dbReference type="EMBL" id="TVU35741.1"/>
    </source>
</evidence>
<evidence type="ECO:0000259" key="8">
    <source>
        <dbReference type="PROSITE" id="PS50966"/>
    </source>
</evidence>
<evidence type="ECO:0000256" key="2">
    <source>
        <dbReference type="ARBA" id="ARBA00022723"/>
    </source>
</evidence>
<keyword evidence="6" id="KW-0539">Nucleus</keyword>
<evidence type="ECO:0000313" key="10">
    <source>
        <dbReference type="Proteomes" id="UP000324897"/>
    </source>
</evidence>
<feature type="non-terminal residue" evidence="9">
    <location>
        <position position="1"/>
    </location>
</feature>
<evidence type="ECO:0000256" key="7">
    <source>
        <dbReference type="SAM" id="MobiDB-lite"/>
    </source>
</evidence>
<evidence type="ECO:0000256" key="4">
    <source>
        <dbReference type="ARBA" id="ARBA00022833"/>
    </source>
</evidence>
<feature type="compositionally biased region" description="Polar residues" evidence="7">
    <location>
        <begin position="702"/>
        <end position="711"/>
    </location>
</feature>
<feature type="region of interest" description="Disordered" evidence="7">
    <location>
        <begin position="689"/>
        <end position="750"/>
    </location>
</feature>
<dbReference type="PROSITE" id="PS50966">
    <property type="entry name" value="ZF_SWIM"/>
    <property type="match status" value="1"/>
</dbReference>
<sequence>MAGVRVPVWNQGLNCLRMKMMKANNMWNRELSRRLPGRRDLNCIANTVYRTRCLDGPDYRLAPGEESAVKRALRLAASREDNSRAIFLPSQGTTFRSAEEAREYYNLYSWEIGFGIRNGRSRKNTKKYRTKVEYACSCEGFDSDPNAKSCRVGCKAMIRLLRTEDHGWYVSRFIEEHNHPFSETYAENKQWPSHGDIDPITRDFIRRLRENNVSIGRVCNILGVSDGSSGQTIRKEAVRSVCASLARESIKDDIGKTLRLLDEMKKNDPGMEVRYQVTKEGRIRSMLWCTGKNRLDYARFGDVITFDTTYRTNLYNLPFGLFVGVNNHFQSVIFGGVLLTNEKISDFEWAFSEFVAIMGGKPPVTILTDQCQAMDAAIRTTLPETKHRWCSKVFEREWKRIMKRYKIQKNEYIRRLYRKRAKWAKPYFMDVFCAGMTSTQRSESANHMLNSFIQRSAPMHLFVRKFNELQYDRRDQEGKERHFTKMKNRQLRVGVPIEKHARAIYTRAMYDRFYRELFQSGSYAICQREGDRDFMLVDTRRDEEPDQEKIRVTINDEEDKVYCECGLYNHVGMLCRHALKVLVHLDKRELPCGNIMKRWEKDTPSSNVCAASKLVDGDSACGSDYLLRSLLVMKAMELSRDKNRLNEEKVINALQALDAAQVALSSGNAVPTATCESAVAGASGIVRPTQCPPRPTKKGRPCSTSLNSWARSTKRSRLENVANEVADKESEDEENPKAGQTKNINELLRE</sequence>
<dbReference type="Proteomes" id="UP000324897">
    <property type="component" value="Unassembled WGS sequence"/>
</dbReference>
<dbReference type="OrthoDB" id="685741at2759"/>
<protein>
    <recommendedName>
        <fullName evidence="6">Protein FAR1-RELATED SEQUENCE</fullName>
    </recommendedName>
</protein>
<dbReference type="AlphaFoldDB" id="A0A5J9VJJ2"/>
<dbReference type="EMBL" id="RWGY01000009">
    <property type="protein sequence ID" value="TVU35741.1"/>
    <property type="molecule type" value="Genomic_DNA"/>
</dbReference>
<comment type="caution">
    <text evidence="9">The sequence shown here is derived from an EMBL/GenBank/DDBJ whole genome shotgun (WGS) entry which is preliminary data.</text>
</comment>
<keyword evidence="4 6" id="KW-0862">Zinc</keyword>
<organism evidence="9 10">
    <name type="scientific">Eragrostis curvula</name>
    <name type="common">weeping love grass</name>
    <dbReference type="NCBI Taxonomy" id="38414"/>
    <lineage>
        <taxon>Eukaryota</taxon>
        <taxon>Viridiplantae</taxon>
        <taxon>Streptophyta</taxon>
        <taxon>Embryophyta</taxon>
        <taxon>Tracheophyta</taxon>
        <taxon>Spermatophyta</taxon>
        <taxon>Magnoliopsida</taxon>
        <taxon>Liliopsida</taxon>
        <taxon>Poales</taxon>
        <taxon>Poaceae</taxon>
        <taxon>PACMAD clade</taxon>
        <taxon>Chloridoideae</taxon>
        <taxon>Eragrostideae</taxon>
        <taxon>Eragrostidinae</taxon>
        <taxon>Eragrostis</taxon>
    </lineage>
</organism>
<gene>
    <name evidence="9" type="ORF">EJB05_17644</name>
</gene>
<keyword evidence="2 6" id="KW-0479">Metal-binding</keyword>
<dbReference type="Gramene" id="TVU35741">
    <property type="protein sequence ID" value="TVU35741"/>
    <property type="gene ID" value="EJB05_17644"/>
</dbReference>
<comment type="function">
    <text evidence="6">Putative transcription activator involved in regulating light control of development.</text>
</comment>
<proteinExistence type="inferred from homology"/>
<dbReference type="InterPro" id="IPR007527">
    <property type="entry name" value="Znf_SWIM"/>
</dbReference>